<reference evidence="2 3" key="1">
    <citation type="submission" date="2015-09" db="EMBL/GenBank/DDBJ databases">
        <title>Draft genome sequence of Aliiroseovarius crassostreae CV919-312TSm, the causative agent of Roseovarius Oyster Disease (formerly Juvenile Oyster Disease).</title>
        <authorList>
            <person name="Kessner L."/>
            <person name="Spinard E."/>
            <person name="Nelson D."/>
        </authorList>
    </citation>
    <scope>NUCLEOTIDE SEQUENCE [LARGE SCALE GENOMIC DNA]</scope>
    <source>
        <strain evidence="2 3">CV919-312</strain>
    </source>
</reference>
<dbReference type="AlphaFoldDB" id="A0A0P7J6L1"/>
<evidence type="ECO:0000313" key="3">
    <source>
        <dbReference type="Proteomes" id="UP000050471"/>
    </source>
</evidence>
<dbReference type="OrthoDB" id="292760at2"/>
<protein>
    <recommendedName>
        <fullName evidence="1">Methyltransferase FkbM domain-containing protein</fullName>
    </recommendedName>
</protein>
<dbReference type="PANTHER" id="PTHR36973:SF4">
    <property type="entry name" value="NODULATION PROTEIN"/>
    <property type="match status" value="1"/>
</dbReference>
<accession>A0A0P7J6L1</accession>
<dbReference type="InterPro" id="IPR053188">
    <property type="entry name" value="FkbM_Methyltransferase"/>
</dbReference>
<comment type="caution">
    <text evidence="2">The sequence shown here is derived from an EMBL/GenBank/DDBJ whole genome shotgun (WGS) entry which is preliminary data.</text>
</comment>
<organism evidence="2 3">
    <name type="scientific">Aliiroseovarius crassostreae</name>
    <dbReference type="NCBI Taxonomy" id="154981"/>
    <lineage>
        <taxon>Bacteria</taxon>
        <taxon>Pseudomonadati</taxon>
        <taxon>Pseudomonadota</taxon>
        <taxon>Alphaproteobacteria</taxon>
        <taxon>Rhodobacterales</taxon>
        <taxon>Paracoccaceae</taxon>
        <taxon>Aliiroseovarius</taxon>
    </lineage>
</organism>
<proteinExistence type="predicted"/>
<dbReference type="EMBL" id="LKBA01000004">
    <property type="protein sequence ID" value="KPN63878.1"/>
    <property type="molecule type" value="Genomic_DNA"/>
</dbReference>
<dbReference type="NCBIfam" id="TIGR01444">
    <property type="entry name" value="fkbM_fam"/>
    <property type="match status" value="1"/>
</dbReference>
<dbReference type="Proteomes" id="UP000050471">
    <property type="component" value="Unassembled WGS sequence"/>
</dbReference>
<dbReference type="STRING" id="154981.AKJ29_14425"/>
<dbReference type="Pfam" id="PF05050">
    <property type="entry name" value="Methyltransf_21"/>
    <property type="match status" value="1"/>
</dbReference>
<dbReference type="PANTHER" id="PTHR36973">
    <property type="entry name" value="SLL1456 PROTEIN-RELATED"/>
    <property type="match status" value="1"/>
</dbReference>
<dbReference type="GO" id="GO:0008171">
    <property type="term" value="F:O-methyltransferase activity"/>
    <property type="evidence" value="ECO:0007669"/>
    <property type="project" value="TreeGrafter"/>
</dbReference>
<keyword evidence="3" id="KW-1185">Reference proteome</keyword>
<dbReference type="InterPro" id="IPR029063">
    <property type="entry name" value="SAM-dependent_MTases_sf"/>
</dbReference>
<evidence type="ECO:0000259" key="1">
    <source>
        <dbReference type="Pfam" id="PF05050"/>
    </source>
</evidence>
<dbReference type="SUPFAM" id="SSF53448">
    <property type="entry name" value="Nucleotide-diphospho-sugar transferases"/>
    <property type="match status" value="1"/>
</dbReference>
<evidence type="ECO:0000313" key="2">
    <source>
        <dbReference type="EMBL" id="KPN63878.1"/>
    </source>
</evidence>
<name>A0A0P7J6L1_9RHOB</name>
<dbReference type="InterPro" id="IPR029044">
    <property type="entry name" value="Nucleotide-diphossugar_trans"/>
</dbReference>
<gene>
    <name evidence="2" type="ORF">AKJ29_14425</name>
</gene>
<dbReference type="RefSeq" id="WP_055187578.1">
    <property type="nucleotide sequence ID" value="NZ_FPBS01000020.1"/>
</dbReference>
<feature type="domain" description="Methyltransferase FkbM" evidence="1">
    <location>
        <begin position="316"/>
        <end position="483"/>
    </location>
</feature>
<dbReference type="SUPFAM" id="SSF53335">
    <property type="entry name" value="S-adenosyl-L-methionine-dependent methyltransferases"/>
    <property type="match status" value="1"/>
</dbReference>
<dbReference type="Gene3D" id="3.40.50.150">
    <property type="entry name" value="Vaccinia Virus protein VP39"/>
    <property type="match status" value="1"/>
</dbReference>
<dbReference type="InterPro" id="IPR006342">
    <property type="entry name" value="FkbM_mtfrase"/>
</dbReference>
<dbReference type="Gene3D" id="3.90.550.20">
    <property type="match status" value="1"/>
</dbReference>
<sequence>MTNLPEIASLWIGGRLSWLEQLCLKSFADAGHHTTLYSYSPIDNLPQGVHAGDAADIFPSKPMLRHARTGSPAIHADMWRLHLLKKTDKIWVDSDMYCHRAFDFKKKSVFGWEKPGLICNAVLGLPKTSKALNAMLSFFEDEYAIAPWLKEEQQAELRAARDAGRPLHMTEQPWGFTGPTAVTWFLRETGEIRYAEPEAAFYPISFRHRNHMIRPRFNIEEQLSPETKGVHFWARRMKPRLQEKENNRPRSGSYMAKVMEKHGIDPDAALIPAKPNRPKLTTDKVLPDVAAVKVEGDHLDVLLAHLKTDRLTRIVDVGANPLSPPPYSDLLARNGCDVYGFEPQTEAFEKLQSSKGEREIYFPHAVGDGSDETLYVYRDSGLTSIYKPYEGAFHYLKRSRRNMRVEQEVELKTVRLDDIEDLPPFDVLKIDVQGAEEKIFQGGETKLSEALVVIPETRFYQLYEGEPMFGPVDTELRRQGFQLHKFLFQKTKVIGNSQIDRLKRTRHRNQIIDGDAVYIRDPGRSASWTDGQLKHLAIAASGIFGSHDLVLYCLDELVRRHAVDPKLPAIYVDALPVELKKD</sequence>